<evidence type="ECO:0000313" key="4">
    <source>
        <dbReference type="EMBL" id="MFD1177906.1"/>
    </source>
</evidence>
<dbReference type="RefSeq" id="WP_379320354.1">
    <property type="nucleotide sequence ID" value="NZ_JBHTLM010000012.1"/>
</dbReference>
<comment type="similarity">
    <text evidence="1">Belongs to the GerABKA family.</text>
</comment>
<protein>
    <submittedName>
        <fullName evidence="4">Spore germination protein</fullName>
    </submittedName>
</protein>
<comment type="caution">
    <text evidence="4">The sequence shown here is derived from an EMBL/GenBank/DDBJ whole genome shotgun (WGS) entry which is preliminary data.</text>
</comment>
<keyword evidence="3" id="KW-1133">Transmembrane helix</keyword>
<feature type="transmembrane region" description="Helical" evidence="3">
    <location>
        <begin position="288"/>
        <end position="307"/>
    </location>
</feature>
<dbReference type="InterPro" id="IPR050768">
    <property type="entry name" value="UPF0353/GerABKA_families"/>
</dbReference>
<sequence length="481" mass="53852">MSDIKQDFQENKDTLRQVFTQCDDFTMLDFLIGEKQVSACLFFLREMADKHVINRILHHLSNLNCATNPAYGQFEWIKQNLELDDVTKSSELTTISDAILSGYTALLLNGFSECILIGSVGIEYRAISEPLAEGVIKGPREGFNESIKTNLTLIRKRLRTTRLKSESYVLGNFTKTEILIVYLEGAASDSLLTEVKNRIQKIDADSILDTQYIEEFIEDQPFSLFPQVETTERPDKVASSLLTGKVSILVDGTPFAIIVPVTLSQFLISSEDYYQRYPFALFIRMLRYLSASFSLLLPAIYISVTTFHQEMVPTPLMISIVNSYETVPFPVFVEALLLELTFEIIREAGIRLPRLIGQTISIVGALVIGQAAVQAGLASYGMVIVVSLTGIMSFVIPSYTIAIAFRLMRFMFMILGATLGLYGVMLGLIMLLMHLASLRSFGVPFLAPIAPVNVKAWKDTIARFPWWSLSKRASPQGPKNR</sequence>
<reference evidence="5" key="1">
    <citation type="journal article" date="2019" name="Int. J. Syst. Evol. Microbiol.">
        <title>The Global Catalogue of Microorganisms (GCM) 10K type strain sequencing project: providing services to taxonomists for standard genome sequencing and annotation.</title>
        <authorList>
            <consortium name="The Broad Institute Genomics Platform"/>
            <consortium name="The Broad Institute Genome Sequencing Center for Infectious Disease"/>
            <person name="Wu L."/>
            <person name="Ma J."/>
        </authorList>
    </citation>
    <scope>NUCLEOTIDE SEQUENCE [LARGE SCALE GENOMIC DNA]</scope>
    <source>
        <strain evidence="5">CCUG 59189</strain>
    </source>
</reference>
<evidence type="ECO:0000256" key="1">
    <source>
        <dbReference type="ARBA" id="ARBA00005278"/>
    </source>
</evidence>
<evidence type="ECO:0000313" key="5">
    <source>
        <dbReference type="Proteomes" id="UP001597262"/>
    </source>
</evidence>
<dbReference type="PIRSF" id="PIRSF005690">
    <property type="entry name" value="GerBA"/>
    <property type="match status" value="1"/>
</dbReference>
<dbReference type="InterPro" id="IPR004995">
    <property type="entry name" value="Spore_Ger"/>
</dbReference>
<keyword evidence="3" id="KW-0812">Transmembrane</keyword>
<dbReference type="Proteomes" id="UP001597262">
    <property type="component" value="Unassembled WGS sequence"/>
</dbReference>
<feature type="transmembrane region" description="Helical" evidence="3">
    <location>
        <begin position="352"/>
        <end position="373"/>
    </location>
</feature>
<dbReference type="PANTHER" id="PTHR22550">
    <property type="entry name" value="SPORE GERMINATION PROTEIN"/>
    <property type="match status" value="1"/>
</dbReference>
<proteinExistence type="inferred from homology"/>
<dbReference type="Pfam" id="PF03323">
    <property type="entry name" value="GerA"/>
    <property type="match status" value="1"/>
</dbReference>
<organism evidence="4 5">
    <name type="scientific">Paenibacillus puldeungensis</name>
    <dbReference type="NCBI Taxonomy" id="696536"/>
    <lineage>
        <taxon>Bacteria</taxon>
        <taxon>Bacillati</taxon>
        <taxon>Bacillota</taxon>
        <taxon>Bacilli</taxon>
        <taxon>Bacillales</taxon>
        <taxon>Paenibacillaceae</taxon>
        <taxon>Paenibacillus</taxon>
    </lineage>
</organism>
<gene>
    <name evidence="4" type="ORF">ACFQ3W_16570</name>
</gene>
<keyword evidence="5" id="KW-1185">Reference proteome</keyword>
<dbReference type="EMBL" id="JBHTLM010000012">
    <property type="protein sequence ID" value="MFD1177906.1"/>
    <property type="molecule type" value="Genomic_DNA"/>
</dbReference>
<name>A0ABW3RZG3_9BACL</name>
<feature type="transmembrane region" description="Helical" evidence="3">
    <location>
        <begin position="379"/>
        <end position="405"/>
    </location>
</feature>
<evidence type="ECO:0000256" key="3">
    <source>
        <dbReference type="SAM" id="Phobius"/>
    </source>
</evidence>
<feature type="transmembrane region" description="Helical" evidence="3">
    <location>
        <begin position="412"/>
        <end position="436"/>
    </location>
</feature>
<keyword evidence="2 3" id="KW-0472">Membrane</keyword>
<feature type="transmembrane region" description="Helical" evidence="3">
    <location>
        <begin position="246"/>
        <end position="268"/>
    </location>
</feature>
<accession>A0ABW3RZG3</accession>
<evidence type="ECO:0000256" key="2">
    <source>
        <dbReference type="ARBA" id="ARBA00023136"/>
    </source>
</evidence>
<dbReference type="PANTHER" id="PTHR22550:SF5">
    <property type="entry name" value="LEUCINE ZIPPER PROTEIN 4"/>
    <property type="match status" value="1"/>
</dbReference>